<keyword evidence="1" id="KW-0812">Transmembrane</keyword>
<accession>A0A2W0CSR6</accession>
<feature type="transmembrane region" description="Helical" evidence="1">
    <location>
        <begin position="38"/>
        <end position="57"/>
    </location>
</feature>
<proteinExistence type="predicted"/>
<dbReference type="RefSeq" id="WP_095361446.1">
    <property type="nucleotide sequence ID" value="NZ_JAXBDC010000006.1"/>
</dbReference>
<reference evidence="2 3" key="1">
    <citation type="submission" date="2018-01" db="EMBL/GenBank/DDBJ databases">
        <title>Genome sequence of the PGP bacterium Paenibacillus illinoisensis E3.</title>
        <authorList>
            <person name="Rolli E."/>
            <person name="Marasco R."/>
            <person name="Bessem C."/>
            <person name="Michoud G."/>
            <person name="Gaiarsa S."/>
            <person name="Borin S."/>
            <person name="Daffonchio D."/>
        </authorList>
    </citation>
    <scope>NUCLEOTIDE SEQUENCE [LARGE SCALE GENOMIC DNA]</scope>
    <source>
        <strain evidence="2 3">E3</strain>
    </source>
</reference>
<evidence type="ECO:0000256" key="1">
    <source>
        <dbReference type="SAM" id="Phobius"/>
    </source>
</evidence>
<organism evidence="2 3">
    <name type="scientific">Paenibacillus illinoisensis</name>
    <dbReference type="NCBI Taxonomy" id="59845"/>
    <lineage>
        <taxon>Bacteria</taxon>
        <taxon>Bacillati</taxon>
        <taxon>Bacillota</taxon>
        <taxon>Bacilli</taxon>
        <taxon>Bacillales</taxon>
        <taxon>Paenibacillaceae</taxon>
        <taxon>Paenibacillus</taxon>
    </lineage>
</organism>
<keyword evidence="1" id="KW-0472">Membrane</keyword>
<protein>
    <submittedName>
        <fullName evidence="2">Uncharacterized protein</fullName>
    </submittedName>
</protein>
<dbReference type="EMBL" id="PRLG01000008">
    <property type="protein sequence ID" value="PYY30608.1"/>
    <property type="molecule type" value="Genomic_DNA"/>
</dbReference>
<gene>
    <name evidence="2" type="ORF">PIL02S_01183</name>
</gene>
<dbReference type="AlphaFoldDB" id="A0A2W0CSR6"/>
<name>A0A2W0CSR6_9BACL</name>
<evidence type="ECO:0000313" key="3">
    <source>
        <dbReference type="Proteomes" id="UP000247459"/>
    </source>
</evidence>
<keyword evidence="1" id="KW-1133">Transmembrane helix</keyword>
<dbReference type="Proteomes" id="UP000247459">
    <property type="component" value="Unassembled WGS sequence"/>
</dbReference>
<comment type="caution">
    <text evidence="2">The sequence shown here is derived from an EMBL/GenBank/DDBJ whole genome shotgun (WGS) entry which is preliminary data.</text>
</comment>
<sequence length="60" mass="6002">MIKSIDSKSFMMLSVGAAVLLLGSLVSAEGSSIKDAVQGFLMGAGAVIAVAGLWMAGSKK</sequence>
<evidence type="ECO:0000313" key="2">
    <source>
        <dbReference type="EMBL" id="PYY30608.1"/>
    </source>
</evidence>